<feature type="transmembrane region" description="Helical" evidence="1">
    <location>
        <begin position="6"/>
        <end position="30"/>
    </location>
</feature>
<sequence length="139" mass="15496">PYDFTIPLTFSISFLLLSIFISCLRSLTLLQTTATRNPSSQPVLSRRRIQYLYPAGPTLLSSSHHMPNLVLVFVMKKLINYLSTLHSLPFSPFFTLSVSYLQPISPFRISTSIGLSNFVVLELGIGGVDLNCSLLSTHF</sequence>
<dbReference type="Gramene" id="MELO3C031755.2.1">
    <property type="protein sequence ID" value="MELO3C031755.2.1"/>
    <property type="gene ID" value="MELO3C031755.2"/>
</dbReference>
<evidence type="ECO:0000313" key="2">
    <source>
        <dbReference type="EnsemblPlants" id="MELO3C031755.2.1"/>
    </source>
</evidence>
<name>A0A9I9EC65_CUCME</name>
<protein>
    <submittedName>
        <fullName evidence="2">Uncharacterized protein</fullName>
    </submittedName>
</protein>
<keyword evidence="1" id="KW-0812">Transmembrane</keyword>
<organism evidence="2">
    <name type="scientific">Cucumis melo</name>
    <name type="common">Muskmelon</name>
    <dbReference type="NCBI Taxonomy" id="3656"/>
    <lineage>
        <taxon>Eukaryota</taxon>
        <taxon>Viridiplantae</taxon>
        <taxon>Streptophyta</taxon>
        <taxon>Embryophyta</taxon>
        <taxon>Tracheophyta</taxon>
        <taxon>Spermatophyta</taxon>
        <taxon>Magnoliopsida</taxon>
        <taxon>eudicotyledons</taxon>
        <taxon>Gunneridae</taxon>
        <taxon>Pentapetalae</taxon>
        <taxon>rosids</taxon>
        <taxon>fabids</taxon>
        <taxon>Cucurbitales</taxon>
        <taxon>Cucurbitaceae</taxon>
        <taxon>Benincaseae</taxon>
        <taxon>Cucumis</taxon>
    </lineage>
</organism>
<dbReference type="EnsemblPlants" id="MELO3C031755.2.1">
    <property type="protein sequence ID" value="MELO3C031755.2.1"/>
    <property type="gene ID" value="MELO3C031755.2"/>
</dbReference>
<accession>A0A9I9EC65</accession>
<reference evidence="2" key="1">
    <citation type="submission" date="2023-03" db="UniProtKB">
        <authorList>
            <consortium name="EnsemblPlants"/>
        </authorList>
    </citation>
    <scope>IDENTIFICATION</scope>
</reference>
<proteinExistence type="predicted"/>
<keyword evidence="1" id="KW-1133">Transmembrane helix</keyword>
<evidence type="ECO:0000256" key="1">
    <source>
        <dbReference type="SAM" id="Phobius"/>
    </source>
</evidence>
<dbReference type="AlphaFoldDB" id="A0A9I9EC65"/>
<keyword evidence="1" id="KW-0472">Membrane</keyword>